<evidence type="ECO:0000256" key="3">
    <source>
        <dbReference type="SAM" id="Phobius"/>
    </source>
</evidence>
<keyword evidence="3" id="KW-0472">Membrane</keyword>
<dbReference type="PROSITE" id="PS50070">
    <property type="entry name" value="KRINGLE_2"/>
    <property type="match status" value="1"/>
</dbReference>
<reference evidence="5 6" key="1">
    <citation type="journal article" date="2007" name="Science">
        <title>The Chlamydomonas genome reveals the evolution of key animal and plant functions.</title>
        <authorList>
            <person name="Merchant S.S."/>
            <person name="Prochnik S.E."/>
            <person name="Vallon O."/>
            <person name="Harris E.H."/>
            <person name="Karpowicz S.J."/>
            <person name="Witman G.B."/>
            <person name="Terry A."/>
            <person name="Salamov A."/>
            <person name="Fritz-Laylin L.K."/>
            <person name="Marechal-Drouard L."/>
            <person name="Marshall W.F."/>
            <person name="Qu L.H."/>
            <person name="Nelson D.R."/>
            <person name="Sanderfoot A.A."/>
            <person name="Spalding M.H."/>
            <person name="Kapitonov V.V."/>
            <person name="Ren Q."/>
            <person name="Ferris P."/>
            <person name="Lindquist E."/>
            <person name="Shapiro H."/>
            <person name="Lucas S.M."/>
            <person name="Grimwood J."/>
            <person name="Schmutz J."/>
            <person name="Cardol P."/>
            <person name="Cerutti H."/>
            <person name="Chanfreau G."/>
            <person name="Chen C.L."/>
            <person name="Cognat V."/>
            <person name="Croft M.T."/>
            <person name="Dent R."/>
            <person name="Dutcher S."/>
            <person name="Fernandez E."/>
            <person name="Fukuzawa H."/>
            <person name="Gonzalez-Ballester D."/>
            <person name="Gonzalez-Halphen D."/>
            <person name="Hallmann A."/>
            <person name="Hanikenne M."/>
            <person name="Hippler M."/>
            <person name="Inwood W."/>
            <person name="Jabbari K."/>
            <person name="Kalanon M."/>
            <person name="Kuras R."/>
            <person name="Lefebvre P.A."/>
            <person name="Lemaire S.D."/>
            <person name="Lobanov A.V."/>
            <person name="Lohr M."/>
            <person name="Manuell A."/>
            <person name="Meier I."/>
            <person name="Mets L."/>
            <person name="Mittag M."/>
            <person name="Mittelmeier T."/>
            <person name="Moroney J.V."/>
            <person name="Moseley J."/>
            <person name="Napoli C."/>
            <person name="Nedelcu A.M."/>
            <person name="Niyogi K."/>
            <person name="Novoselov S.V."/>
            <person name="Paulsen I.T."/>
            <person name="Pazour G."/>
            <person name="Purton S."/>
            <person name="Ral J.P."/>
            <person name="Riano-Pachon D.M."/>
            <person name="Riekhof W."/>
            <person name="Rymarquis L."/>
            <person name="Schroda M."/>
            <person name="Stern D."/>
            <person name="Umen J."/>
            <person name="Willows R."/>
            <person name="Wilson N."/>
            <person name="Zimmer S.L."/>
            <person name="Allmer J."/>
            <person name="Balk J."/>
            <person name="Bisova K."/>
            <person name="Chen C.J."/>
            <person name="Elias M."/>
            <person name="Gendler K."/>
            <person name="Hauser C."/>
            <person name="Lamb M.R."/>
            <person name="Ledford H."/>
            <person name="Long J.C."/>
            <person name="Minagawa J."/>
            <person name="Page M.D."/>
            <person name="Pan J."/>
            <person name="Pootakham W."/>
            <person name="Roje S."/>
            <person name="Rose A."/>
            <person name="Stahlberg E."/>
            <person name="Terauchi A.M."/>
            <person name="Yang P."/>
            <person name="Ball S."/>
            <person name="Bowler C."/>
            <person name="Dieckmann C.L."/>
            <person name="Gladyshev V.N."/>
            <person name="Green P."/>
            <person name="Jorgensen R."/>
            <person name="Mayfield S."/>
            <person name="Mueller-Roeber B."/>
            <person name="Rajamani S."/>
            <person name="Sayre R.T."/>
            <person name="Brokstein P."/>
            <person name="Dubchak I."/>
            <person name="Goodstein D."/>
            <person name="Hornick L."/>
            <person name="Huang Y.W."/>
            <person name="Jhaveri J."/>
            <person name="Luo Y."/>
            <person name="Martinez D."/>
            <person name="Ngau W.C."/>
            <person name="Otillar B."/>
            <person name="Poliakov A."/>
            <person name="Porter A."/>
            <person name="Szajkowski L."/>
            <person name="Werner G."/>
            <person name="Zhou K."/>
            <person name="Grigoriev I.V."/>
            <person name="Rokhsar D.S."/>
            <person name="Grossman A.R."/>
        </authorList>
    </citation>
    <scope>NUCLEOTIDE SEQUENCE [LARGE SCALE GENOMIC DNA]</scope>
    <source>
        <strain evidence="6">CC-503</strain>
    </source>
</reference>
<keyword evidence="3" id="KW-0812">Transmembrane</keyword>
<dbReference type="RefSeq" id="XP_042924936.1">
    <property type="nucleotide sequence ID" value="XM_043062373.1"/>
</dbReference>
<evidence type="ECO:0000256" key="1">
    <source>
        <dbReference type="ARBA" id="ARBA00008721"/>
    </source>
</evidence>
<dbReference type="Proteomes" id="UP000006906">
    <property type="component" value="Chromosome 5"/>
</dbReference>
<dbReference type="InParanoid" id="A0A2K3DT71"/>
<comment type="similarity">
    <text evidence="1">Belongs to the peptidase M43B family.</text>
</comment>
<keyword evidence="3" id="KW-1133">Transmembrane helix</keyword>
<dbReference type="EMBL" id="CM008966">
    <property type="protein sequence ID" value="PNW83729.1"/>
    <property type="molecule type" value="Genomic_DNA"/>
</dbReference>
<dbReference type="KEGG" id="cre:CHLRE_05g240900v5"/>
<feature type="compositionally biased region" description="Pro residues" evidence="2">
    <location>
        <begin position="795"/>
        <end position="816"/>
    </location>
</feature>
<feature type="compositionally biased region" description="Pro residues" evidence="2">
    <location>
        <begin position="897"/>
        <end position="939"/>
    </location>
</feature>
<dbReference type="Gene3D" id="3.40.390.10">
    <property type="entry name" value="Collagenase (Catalytic Domain)"/>
    <property type="match status" value="1"/>
</dbReference>
<dbReference type="OrthoDB" id="536211at2759"/>
<dbReference type="ExpressionAtlas" id="A0A2K3DT71">
    <property type="expression patterns" value="baseline"/>
</dbReference>
<feature type="region of interest" description="Disordered" evidence="2">
    <location>
        <begin position="895"/>
        <end position="939"/>
    </location>
</feature>
<evidence type="ECO:0000313" key="5">
    <source>
        <dbReference type="EMBL" id="PNW83729.1"/>
    </source>
</evidence>
<dbReference type="PANTHER" id="PTHR47466:SF1">
    <property type="entry name" value="METALLOPROTEASE MEP1 (AFU_ORTHOLOGUE AFUA_1G07730)-RELATED"/>
    <property type="match status" value="1"/>
</dbReference>
<feature type="region of interest" description="Disordered" evidence="2">
    <location>
        <begin position="793"/>
        <end position="816"/>
    </location>
</feature>
<dbReference type="SUPFAM" id="SSF55486">
    <property type="entry name" value="Metalloproteases ('zincins'), catalytic domain"/>
    <property type="match status" value="1"/>
</dbReference>
<dbReference type="InterPro" id="IPR000001">
    <property type="entry name" value="Kringle"/>
</dbReference>
<dbReference type="GeneID" id="5723314"/>
<dbReference type="PANTHER" id="PTHR47466">
    <property type="match status" value="1"/>
</dbReference>
<dbReference type="AlphaFoldDB" id="A0A2K3DT71"/>
<organism evidence="5 6">
    <name type="scientific">Chlamydomonas reinhardtii</name>
    <name type="common">Chlamydomonas smithii</name>
    <dbReference type="NCBI Taxonomy" id="3055"/>
    <lineage>
        <taxon>Eukaryota</taxon>
        <taxon>Viridiplantae</taxon>
        <taxon>Chlorophyta</taxon>
        <taxon>core chlorophytes</taxon>
        <taxon>Chlorophyceae</taxon>
        <taxon>CS clade</taxon>
        <taxon>Chlamydomonadales</taxon>
        <taxon>Chlamydomonadaceae</taxon>
        <taxon>Chlamydomonas</taxon>
    </lineage>
</organism>
<evidence type="ECO:0000259" key="4">
    <source>
        <dbReference type="PROSITE" id="PS50070"/>
    </source>
</evidence>
<feature type="domain" description="Kringle" evidence="4">
    <location>
        <begin position="844"/>
        <end position="884"/>
    </location>
</feature>
<feature type="compositionally biased region" description="Low complexity" evidence="2">
    <location>
        <begin position="1186"/>
        <end position="1210"/>
    </location>
</feature>
<proteinExistence type="inferred from homology"/>
<dbReference type="GO" id="GO:0008237">
    <property type="term" value="F:metallopeptidase activity"/>
    <property type="evidence" value="ECO:0007669"/>
    <property type="project" value="InterPro"/>
</dbReference>
<dbReference type="InterPro" id="IPR024079">
    <property type="entry name" value="MetalloPept_cat_dom_sf"/>
</dbReference>
<feature type="transmembrane region" description="Helical" evidence="3">
    <location>
        <begin position="1089"/>
        <end position="1117"/>
    </location>
</feature>
<feature type="compositionally biased region" description="Low complexity" evidence="2">
    <location>
        <begin position="1127"/>
        <end position="1151"/>
    </location>
</feature>
<evidence type="ECO:0000256" key="2">
    <source>
        <dbReference type="SAM" id="MobiDB-lite"/>
    </source>
</evidence>
<evidence type="ECO:0000313" key="6">
    <source>
        <dbReference type="Proteomes" id="UP000006906"/>
    </source>
</evidence>
<name>A0A2K3DT71_CHLRE</name>
<dbReference type="Gramene" id="PNW83729">
    <property type="protein sequence ID" value="PNW83729"/>
    <property type="gene ID" value="CHLRE_05g240900v5"/>
</dbReference>
<protein>
    <recommendedName>
        <fullName evidence="4">Kringle domain-containing protein</fullName>
    </recommendedName>
</protein>
<gene>
    <name evidence="5" type="ORF">CHLRE_05g240900v5</name>
</gene>
<accession>A0A2K3DT71</accession>
<keyword evidence="6" id="KW-1185">Reference proteome</keyword>
<feature type="region of interest" description="Disordered" evidence="2">
    <location>
        <begin position="1127"/>
        <end position="1210"/>
    </location>
</feature>
<sequence length="1210" mass="127684">MARCQGRRMGLAVCLIGIAFVLQAPGFADSQRPSRRLQQLGPAEELLPAEDLAVPAEAPAGATKYVEDSVSRPFLKVADPGDVDAATALRVYEQGAQVASIAYLLQGAADSLSKSPGSSNALLPYLDPTILRLYSAGPHRCNSHTAELLYDLSAVLYGSTQLQACHYALYQSLRSVFAWVRDNTPLALVQPPGQPDARVALPDPDLTSHLELVLAVAAALGDPEQLGGETAELVQGQGAELVQGSCGLSREAFAGVVPQVAAALAALHQDLPLLQDIAATLHERHWDPEVSEGPGDPSQQRRRGRRMLWLEPGRAVEVFDDALTDPESQPDLEAALGAAAAAEDFDVTIRRRAARRGGGGAAAGARRLLATGASGSITYTMPPSTFTIAAPATLPKLFIPIVFHIMQYKETNGTTGPVNFAQALTYVNRMVRITNYMAKPMNVQFYTSQVRNDAATYPYLTLPDRNTWLNLPVCTSGTLNCLNTESYVAPLLVDWPRSINVFVASDSLAGTNVPLGYAYVPGSDLKAVNGHVFITWDTLSTDGSNKLSIYNDGPNTLLHELFHHLGLQHPFGPTNDAANSCSDDDYVVDTPTTLGSASSSSFIATASAYCMETFWGVYGGDWDATYTRWSSSLGIPEGDMNSWADSCPTQAGYDELGNYMTYNTPVCFPALGHFTRGQAEMAHYVSAELNPVMYSWGQYYAAVSPSPPPAASPPPEAYTNICKATTKNCACKATWSLNGNSYAYCDRTGSSNSLTCEVADPASCADCASFGTAQCILQCTGTARQCRKSLAPGTFAPPPPPPRPPSPPPMPPPPPPRAIPALCMKAANGCKCRSSWRFNGQYWSYCASPDGDKTLWCQVESTCAGFNVSTAYQYCDTSLTLASCKVQEVFFSQTRNPPWPPAPPASPSPPPDLRPRPPPSPVSPPPPSPPPTASPPPPVTVASINASVTINANCTVLSVAGNQDALRSNLTAELSRILAVPGGYITIWSFACGSIVANYTVAFPSGTTAAQVDTVKNAASTVPAAASAAFTSAWGTVTTSSSGNVVVLQPAQLCPAGSPASALCPASPPPPPGTLLVPTPSPSPAKKKIALPMAAIIGIAAGGGVLLLAILIIIIVCACRSGPKPAHAPPAKGKVVPQPQYAQPQQQQQAYYGGGGAAPPPGSMPAANFRPAGGYDVAQQQQGNIPYYRQQQQPQPQAYPQYPVYPTGYQ</sequence>